<reference evidence="9" key="1">
    <citation type="journal article" date="2019" name="Int. J. Syst. Evol. Microbiol.">
        <title>The Global Catalogue of Microorganisms (GCM) 10K type strain sequencing project: providing services to taxonomists for standard genome sequencing and annotation.</title>
        <authorList>
            <consortium name="The Broad Institute Genomics Platform"/>
            <consortium name="The Broad Institute Genome Sequencing Center for Infectious Disease"/>
            <person name="Wu L."/>
            <person name="Ma J."/>
        </authorList>
    </citation>
    <scope>NUCLEOTIDE SEQUENCE [LARGE SCALE GENOMIC DNA]</scope>
    <source>
        <strain evidence="9">YJ-61-S</strain>
    </source>
</reference>
<evidence type="ECO:0000259" key="7">
    <source>
        <dbReference type="Pfam" id="PF05199"/>
    </source>
</evidence>
<comment type="caution">
    <text evidence="8">The sequence shown here is derived from an EMBL/GenBank/DDBJ whole genome shotgun (WGS) entry which is preliminary data.</text>
</comment>
<name>A0ABV9HWU8_9FLAO</name>
<dbReference type="Proteomes" id="UP001596043">
    <property type="component" value="Unassembled WGS sequence"/>
</dbReference>
<keyword evidence="9" id="KW-1185">Reference proteome</keyword>
<proteinExistence type="inferred from homology"/>
<evidence type="ECO:0000256" key="4">
    <source>
        <dbReference type="ARBA" id="ARBA00022827"/>
    </source>
</evidence>
<dbReference type="InterPro" id="IPR000172">
    <property type="entry name" value="GMC_OxRdtase_N"/>
</dbReference>
<keyword evidence="4" id="KW-0274">FAD</keyword>
<dbReference type="InterPro" id="IPR051473">
    <property type="entry name" value="P2Ox-like"/>
</dbReference>
<sequence>MKEKEYDVVIVGSGISGSIMAKTLTQAGKSVLILEAGLTAGASMKSNGSYYNYMTYLETFFNASAKVPNSPYPNLKDAPSIDVINIEAIPSPTEPATKGDYLVQAGPLPFGSDNWRGPGGTTMHWLGTTPRMLPNDFQMKKKYGVGVDWPFGYDDLKPYYEMAELEIGVSGNVKEQKGPGVTKNYYGDYEFPMKKIPQSYLDEVFMKEMKKGGDSVVKLDGKKYTIEFVSTPQGRNSIPCQEYPYRGIRWDEKRQELVLEKSTPTEKYQQSGAIWSPNVGLRCEGNASCVPICPVQAKYNALKTLKKAVGEYLDIRTQAVASKVLVDYTTQKVTGIEYKTFDTGNDVVYNTHVAKGKIYVLGASAIENAKILLASGIANSSDQVGRNLMDHWVLLTWGLLPKKAYPYRGPGSTTNIPTFRDGEFRKNHAAWISPVDNWGWAWPVFSPGTDVSAALSKNMLGKELKNHLNDVLTRQLLLHFECEQIPCPENRVTIDEAYKDPIGNYRPIVHYHTNEYMNKSLEAAVKVSDQIFKEANVEDYTHYSQELDPDYVEYNGKGYNFWGAGHIVGTHRMGTKPENSVVNPDQRTWDHDNLYLIGCGNMPTLGTSNPTLTMSALTFKAAEAILKHLDKK</sequence>
<gene>
    <name evidence="8" type="ORF">ACFO3O_11135</name>
</gene>
<dbReference type="EMBL" id="JBHSFV010000006">
    <property type="protein sequence ID" value="MFC4634464.1"/>
    <property type="molecule type" value="Genomic_DNA"/>
</dbReference>
<dbReference type="PANTHER" id="PTHR42784:SF1">
    <property type="entry name" value="PYRANOSE 2-OXIDASE"/>
    <property type="match status" value="1"/>
</dbReference>
<evidence type="ECO:0000256" key="3">
    <source>
        <dbReference type="ARBA" id="ARBA00022630"/>
    </source>
</evidence>
<accession>A0ABV9HWU8</accession>
<dbReference type="RefSeq" id="WP_379978746.1">
    <property type="nucleotide sequence ID" value="NZ_JBHSFV010000006.1"/>
</dbReference>
<dbReference type="SUPFAM" id="SSF51905">
    <property type="entry name" value="FAD/NAD(P)-binding domain"/>
    <property type="match status" value="1"/>
</dbReference>
<evidence type="ECO:0000313" key="9">
    <source>
        <dbReference type="Proteomes" id="UP001596043"/>
    </source>
</evidence>
<evidence type="ECO:0000256" key="1">
    <source>
        <dbReference type="ARBA" id="ARBA00001974"/>
    </source>
</evidence>
<dbReference type="Pfam" id="PF00732">
    <property type="entry name" value="GMC_oxred_N"/>
    <property type="match status" value="1"/>
</dbReference>
<evidence type="ECO:0000313" key="8">
    <source>
        <dbReference type="EMBL" id="MFC4634464.1"/>
    </source>
</evidence>
<dbReference type="InterPro" id="IPR007867">
    <property type="entry name" value="GMC_OxRtase_C"/>
</dbReference>
<comment type="cofactor">
    <cofactor evidence="1">
        <name>FAD</name>
        <dbReference type="ChEBI" id="CHEBI:57692"/>
    </cofactor>
</comment>
<evidence type="ECO:0000256" key="5">
    <source>
        <dbReference type="ARBA" id="ARBA00023002"/>
    </source>
</evidence>
<feature type="domain" description="Glucose-methanol-choline oxidoreductase C-terminal" evidence="7">
    <location>
        <begin position="488"/>
        <end position="617"/>
    </location>
</feature>
<organism evidence="8 9">
    <name type="scientific">Dokdonia ponticola</name>
    <dbReference type="NCBI Taxonomy" id="2041041"/>
    <lineage>
        <taxon>Bacteria</taxon>
        <taxon>Pseudomonadati</taxon>
        <taxon>Bacteroidota</taxon>
        <taxon>Flavobacteriia</taxon>
        <taxon>Flavobacteriales</taxon>
        <taxon>Flavobacteriaceae</taxon>
        <taxon>Dokdonia</taxon>
    </lineage>
</organism>
<dbReference type="Pfam" id="PF13450">
    <property type="entry name" value="NAD_binding_8"/>
    <property type="match status" value="1"/>
</dbReference>
<evidence type="ECO:0000256" key="2">
    <source>
        <dbReference type="ARBA" id="ARBA00010790"/>
    </source>
</evidence>
<keyword evidence="5" id="KW-0560">Oxidoreductase</keyword>
<evidence type="ECO:0000259" key="6">
    <source>
        <dbReference type="Pfam" id="PF00732"/>
    </source>
</evidence>
<dbReference type="PANTHER" id="PTHR42784">
    <property type="entry name" value="PYRANOSE 2-OXIDASE"/>
    <property type="match status" value="1"/>
</dbReference>
<feature type="domain" description="Glucose-methanol-choline oxidoreductase N-terminal" evidence="6">
    <location>
        <begin position="284"/>
        <end position="393"/>
    </location>
</feature>
<protein>
    <submittedName>
        <fullName evidence="8">GMC family oxidoreductase</fullName>
    </submittedName>
</protein>
<dbReference type="InterPro" id="IPR036188">
    <property type="entry name" value="FAD/NAD-bd_sf"/>
</dbReference>
<dbReference type="Gene3D" id="3.50.50.60">
    <property type="entry name" value="FAD/NAD(P)-binding domain"/>
    <property type="match status" value="2"/>
</dbReference>
<comment type="similarity">
    <text evidence="2">Belongs to the GMC oxidoreductase family.</text>
</comment>
<keyword evidence="3" id="KW-0285">Flavoprotein</keyword>
<dbReference type="Pfam" id="PF05199">
    <property type="entry name" value="GMC_oxred_C"/>
    <property type="match status" value="1"/>
</dbReference>